<evidence type="ECO:0000313" key="2">
    <source>
        <dbReference type="EMBL" id="ELR70547.1"/>
    </source>
</evidence>
<accession>L8JT71</accession>
<evidence type="ECO:0000313" key="3">
    <source>
        <dbReference type="Proteomes" id="UP000011135"/>
    </source>
</evidence>
<feature type="transmembrane region" description="Helical" evidence="1">
    <location>
        <begin position="28"/>
        <end position="47"/>
    </location>
</feature>
<gene>
    <name evidence="2" type="ORF">C900_03528</name>
</gene>
<proteinExistence type="predicted"/>
<dbReference type="EMBL" id="AMZN01000051">
    <property type="protein sequence ID" value="ELR70547.1"/>
    <property type="molecule type" value="Genomic_DNA"/>
</dbReference>
<sequence length="74" mass="8040">MAVIILIHTCVVVPPTLLLMLHADAGAIPYLVMTIFSFMILVSNLAVMPTRVTISIFVLSTIAHLMIVIYCLVG</sequence>
<dbReference type="AlphaFoldDB" id="L8JT71"/>
<name>L8JT71_9BACT</name>
<dbReference type="Proteomes" id="UP000011135">
    <property type="component" value="Unassembled WGS sequence"/>
</dbReference>
<organism evidence="2 3">
    <name type="scientific">Fulvivirga imtechensis AK7</name>
    <dbReference type="NCBI Taxonomy" id="1237149"/>
    <lineage>
        <taxon>Bacteria</taxon>
        <taxon>Pseudomonadati</taxon>
        <taxon>Bacteroidota</taxon>
        <taxon>Cytophagia</taxon>
        <taxon>Cytophagales</taxon>
        <taxon>Fulvivirgaceae</taxon>
        <taxon>Fulvivirga</taxon>
    </lineage>
</organism>
<reference evidence="2 3" key="1">
    <citation type="submission" date="2012-12" db="EMBL/GenBank/DDBJ databases">
        <title>Genome assembly of Fulvivirga imtechensis AK7.</title>
        <authorList>
            <person name="Nupur N."/>
            <person name="Khatri I."/>
            <person name="Kumar R."/>
            <person name="Subramanian S."/>
            <person name="Pinnaka A."/>
        </authorList>
    </citation>
    <scope>NUCLEOTIDE SEQUENCE [LARGE SCALE GENOMIC DNA]</scope>
    <source>
        <strain evidence="2 3">AK7</strain>
    </source>
</reference>
<keyword evidence="1" id="KW-0472">Membrane</keyword>
<keyword evidence="1" id="KW-0812">Transmembrane</keyword>
<keyword evidence="1" id="KW-1133">Transmembrane helix</keyword>
<protein>
    <submittedName>
        <fullName evidence="2">Uncharacterized protein</fullName>
    </submittedName>
</protein>
<keyword evidence="3" id="KW-1185">Reference proteome</keyword>
<feature type="transmembrane region" description="Helical" evidence="1">
    <location>
        <begin position="54"/>
        <end position="73"/>
    </location>
</feature>
<evidence type="ECO:0000256" key="1">
    <source>
        <dbReference type="SAM" id="Phobius"/>
    </source>
</evidence>
<comment type="caution">
    <text evidence="2">The sequence shown here is derived from an EMBL/GenBank/DDBJ whole genome shotgun (WGS) entry which is preliminary data.</text>
</comment>